<keyword evidence="16" id="KW-1185">Reference proteome</keyword>
<feature type="chain" id="PRO_5036136764" description="Mesencephalic astrocyte-derived neurotrophic factor homolog" evidence="8">
    <location>
        <begin position="21"/>
        <end position="164"/>
    </location>
</feature>
<dbReference type="PANTHER" id="PTHR12990:SF5">
    <property type="entry name" value="MESENCEPHALIC ASTROCYTE-DERIVED NEUROTROPHIC FACTOR HOMOLOG"/>
    <property type="match status" value="1"/>
</dbReference>
<keyword evidence="5 8" id="KW-0732">Signal</keyword>
<evidence type="ECO:0000256" key="5">
    <source>
        <dbReference type="ARBA" id="ARBA00022729"/>
    </source>
</evidence>
<reference evidence="15 16" key="1">
    <citation type="submission" date="2019-07" db="EMBL/GenBank/DDBJ databases">
        <title>Genomes of Cafeteria roenbergensis.</title>
        <authorList>
            <person name="Fischer M.G."/>
            <person name="Hackl T."/>
            <person name="Roman M."/>
        </authorList>
    </citation>
    <scope>NUCLEOTIDE SEQUENCE [LARGE SCALE GENOMIC DNA]</scope>
    <source>
        <strain evidence="11 16">BVI</strain>
        <strain evidence="12 18">Cflag</strain>
        <strain evidence="13 15">E4-10P</strain>
        <strain evidence="14 17">RCC970-E3</strain>
    </source>
</reference>
<evidence type="ECO:0000313" key="13">
    <source>
        <dbReference type="EMBL" id="KAA0164629.1"/>
    </source>
</evidence>
<accession>A0A5A8CKD9</accession>
<dbReference type="GO" id="GO:0005576">
    <property type="term" value="C:extracellular region"/>
    <property type="evidence" value="ECO:0007669"/>
    <property type="project" value="UniProtKB-SubCell"/>
</dbReference>
<evidence type="ECO:0000256" key="3">
    <source>
        <dbReference type="ARBA" id="ARBA00014267"/>
    </source>
</evidence>
<evidence type="ECO:0000313" key="12">
    <source>
        <dbReference type="EMBL" id="KAA0162641.1"/>
    </source>
</evidence>
<keyword evidence="6" id="KW-1015">Disulfide bond</keyword>
<evidence type="ECO:0000313" key="14">
    <source>
        <dbReference type="EMBL" id="KAA0170706.1"/>
    </source>
</evidence>
<dbReference type="EMBL" id="VLTL01000011">
    <property type="protein sequence ID" value="KAA0170706.1"/>
    <property type="molecule type" value="Genomic_DNA"/>
</dbReference>
<keyword evidence="4" id="KW-0964">Secreted</keyword>
<comment type="subcellular location">
    <subcellularLocation>
        <location evidence="1">Secreted</location>
    </subcellularLocation>
</comment>
<protein>
    <recommendedName>
        <fullName evidence="3">Mesencephalic astrocyte-derived neurotrophic factor homolog</fullName>
    </recommendedName>
    <alternativeName>
        <fullName evidence="7">MANF/CDNF-like protein</fullName>
    </alternativeName>
</protein>
<dbReference type="Pfam" id="PF10208">
    <property type="entry name" value="ARMET_C"/>
    <property type="match status" value="1"/>
</dbReference>
<feature type="signal peptide" evidence="8">
    <location>
        <begin position="1"/>
        <end position="20"/>
    </location>
</feature>
<dbReference type="Gene3D" id="1.10.225.10">
    <property type="entry name" value="Saposin-like"/>
    <property type="match status" value="1"/>
</dbReference>
<name>A0A5A8CKD9_CAFRO</name>
<dbReference type="EMBL" id="VLTN01000017">
    <property type="protein sequence ID" value="KAA0153189.1"/>
    <property type="molecule type" value="Genomic_DNA"/>
</dbReference>
<evidence type="ECO:0000256" key="4">
    <source>
        <dbReference type="ARBA" id="ARBA00022525"/>
    </source>
</evidence>
<feature type="domain" description="ARMET N-terminal" evidence="10">
    <location>
        <begin position="26"/>
        <end position="116"/>
    </location>
</feature>
<dbReference type="InterPro" id="IPR045333">
    <property type="entry name" value="ARMET-like"/>
</dbReference>
<organism evidence="11 16">
    <name type="scientific">Cafeteria roenbergensis</name>
    <name type="common">Marine flagellate</name>
    <dbReference type="NCBI Taxonomy" id="33653"/>
    <lineage>
        <taxon>Eukaryota</taxon>
        <taxon>Sar</taxon>
        <taxon>Stramenopiles</taxon>
        <taxon>Bigyra</taxon>
        <taxon>Opalozoa</taxon>
        <taxon>Bicosoecida</taxon>
        <taxon>Cafeteriaceae</taxon>
        <taxon>Cafeteria</taxon>
    </lineage>
</organism>
<evidence type="ECO:0000256" key="6">
    <source>
        <dbReference type="ARBA" id="ARBA00023157"/>
    </source>
</evidence>
<dbReference type="EMBL" id="VLTO01000100">
    <property type="protein sequence ID" value="KAA0164629.1"/>
    <property type="molecule type" value="Genomic_DNA"/>
</dbReference>
<dbReference type="Proteomes" id="UP000323011">
    <property type="component" value="Unassembled WGS sequence"/>
</dbReference>
<comment type="similarity">
    <text evidence="2">Belongs to the ARMET family.</text>
</comment>
<dbReference type="Proteomes" id="UP000325113">
    <property type="component" value="Unassembled WGS sequence"/>
</dbReference>
<dbReference type="Proteomes" id="UP000324907">
    <property type="component" value="Unassembled WGS sequence"/>
</dbReference>
<evidence type="ECO:0000256" key="8">
    <source>
        <dbReference type="SAM" id="SignalP"/>
    </source>
</evidence>
<dbReference type="SUPFAM" id="SSF68906">
    <property type="entry name" value="SAP domain"/>
    <property type="match status" value="1"/>
</dbReference>
<evidence type="ECO:0000313" key="11">
    <source>
        <dbReference type="EMBL" id="KAA0153189.1"/>
    </source>
</evidence>
<evidence type="ECO:0000259" key="9">
    <source>
        <dbReference type="Pfam" id="PF10208"/>
    </source>
</evidence>
<dbReference type="OMA" id="EVCKGCA"/>
<dbReference type="EMBL" id="VLTM01000026">
    <property type="protein sequence ID" value="KAA0162641.1"/>
    <property type="molecule type" value="Genomic_DNA"/>
</dbReference>
<dbReference type="OrthoDB" id="5597848at2759"/>
<evidence type="ECO:0000256" key="7">
    <source>
        <dbReference type="ARBA" id="ARBA00032923"/>
    </source>
</evidence>
<dbReference type="InterPro" id="IPR045332">
    <property type="entry name" value="ARMET_N"/>
</dbReference>
<dbReference type="PANTHER" id="PTHR12990">
    <property type="entry name" value="ARMET-LIKE PROTEIN"/>
    <property type="match status" value="1"/>
</dbReference>
<evidence type="ECO:0000313" key="18">
    <source>
        <dbReference type="Proteomes" id="UP000325113"/>
    </source>
</evidence>
<gene>
    <name evidence="13" type="ORF">FNF27_07770</name>
    <name evidence="14" type="ORF">FNF28_01250</name>
    <name evidence="11" type="ORF">FNF29_03377</name>
    <name evidence="12" type="ORF">FNF31_03169</name>
</gene>
<dbReference type="Gene3D" id="1.10.720.30">
    <property type="entry name" value="SAP domain"/>
    <property type="match status" value="1"/>
</dbReference>
<dbReference type="InterPro" id="IPR036361">
    <property type="entry name" value="SAP_dom_sf"/>
</dbReference>
<feature type="domain" description="ARMET C-terminal" evidence="9">
    <location>
        <begin position="120"/>
        <end position="156"/>
    </location>
</feature>
<evidence type="ECO:0000313" key="16">
    <source>
        <dbReference type="Proteomes" id="UP000323011"/>
    </source>
</evidence>
<evidence type="ECO:0000313" key="15">
    <source>
        <dbReference type="Proteomes" id="UP000322899"/>
    </source>
</evidence>
<evidence type="ECO:0000259" key="10">
    <source>
        <dbReference type="Pfam" id="PF20145"/>
    </source>
</evidence>
<dbReference type="AlphaFoldDB" id="A0A5A8CKD9"/>
<comment type="caution">
    <text evidence="11">The sequence shown here is derived from an EMBL/GenBank/DDBJ whole genome shotgun (WGS) entry which is preliminary data.</text>
</comment>
<dbReference type="InterPro" id="IPR019345">
    <property type="entry name" value="ARMET_C"/>
</dbReference>
<evidence type="ECO:0000313" key="17">
    <source>
        <dbReference type="Proteomes" id="UP000324907"/>
    </source>
</evidence>
<proteinExistence type="inferred from homology"/>
<sequence>MRAVALLAILAMSCASVALAASDPKECEVCRKVLGDVQGSMSKTAIKDKHNVEEAITKYCKKTKKDSKEKKLCYFIEPIKREISVPTSNGVPADRICRRLKKKTAEICSIRYAEKIDLASVDLSKLRVRQLRKILSDHGVACNNCIEKADYIREVRAALGKDEL</sequence>
<evidence type="ECO:0000256" key="1">
    <source>
        <dbReference type="ARBA" id="ARBA00004613"/>
    </source>
</evidence>
<dbReference type="Pfam" id="PF20145">
    <property type="entry name" value="ARMET_N"/>
    <property type="match status" value="1"/>
</dbReference>
<dbReference type="Proteomes" id="UP000322899">
    <property type="component" value="Unassembled WGS sequence"/>
</dbReference>
<evidence type="ECO:0000256" key="2">
    <source>
        <dbReference type="ARBA" id="ARBA00005617"/>
    </source>
</evidence>